<feature type="transmembrane region" description="Helical" evidence="1">
    <location>
        <begin position="184"/>
        <end position="208"/>
    </location>
</feature>
<dbReference type="Proteomes" id="UP000272942">
    <property type="component" value="Unassembled WGS sequence"/>
</dbReference>
<accession>A0A183AMY6</accession>
<organism evidence="4">
    <name type="scientific">Echinostoma caproni</name>
    <dbReference type="NCBI Taxonomy" id="27848"/>
    <lineage>
        <taxon>Eukaryota</taxon>
        <taxon>Metazoa</taxon>
        <taxon>Spiralia</taxon>
        <taxon>Lophotrochozoa</taxon>
        <taxon>Platyhelminthes</taxon>
        <taxon>Trematoda</taxon>
        <taxon>Digenea</taxon>
        <taxon>Plagiorchiida</taxon>
        <taxon>Echinostomata</taxon>
        <taxon>Echinostomatoidea</taxon>
        <taxon>Echinostomatidae</taxon>
        <taxon>Echinostoma</taxon>
    </lineage>
</organism>
<dbReference type="OrthoDB" id="6246803at2759"/>
<feature type="transmembrane region" description="Helical" evidence="1">
    <location>
        <begin position="99"/>
        <end position="120"/>
    </location>
</feature>
<proteinExistence type="predicted"/>
<evidence type="ECO:0000256" key="1">
    <source>
        <dbReference type="SAM" id="Phobius"/>
    </source>
</evidence>
<dbReference type="Gene3D" id="1.20.1070.10">
    <property type="entry name" value="Rhodopsin 7-helix transmembrane proteins"/>
    <property type="match status" value="1"/>
</dbReference>
<feature type="transmembrane region" description="Helical" evidence="1">
    <location>
        <begin position="20"/>
        <end position="46"/>
    </location>
</feature>
<dbReference type="EMBL" id="UZAN01045816">
    <property type="protein sequence ID" value="VDP83245.1"/>
    <property type="molecule type" value="Genomic_DNA"/>
</dbReference>
<keyword evidence="1" id="KW-0812">Transmembrane</keyword>
<dbReference type="AlphaFoldDB" id="A0A183AMY6"/>
<evidence type="ECO:0000313" key="3">
    <source>
        <dbReference type="Proteomes" id="UP000272942"/>
    </source>
</evidence>
<reference evidence="4" key="1">
    <citation type="submission" date="2016-06" db="UniProtKB">
        <authorList>
            <consortium name="WormBaseParasite"/>
        </authorList>
    </citation>
    <scope>IDENTIFICATION</scope>
</reference>
<protein>
    <submittedName>
        <fullName evidence="4">G_PROTEIN_RECEP_F1_2 domain-containing protein</fullName>
    </submittedName>
</protein>
<keyword evidence="1" id="KW-0472">Membrane</keyword>
<sequence length="347" mass="39099">MDVLSNGTDIVNVDHQYGHISLPGIIVMSVLLSVGAIFNIYTGYVITQTRINSLLSKLLLYNQTVLDALYCIMMTAFISNRFFEDHFPDDPGSNTFICYLLQSGYLVRVFRTMIVCNNVCQSADRFWAIVYAHSYRANTKLYVILCSVSVPVYSILVSAAQMGAVQFVDDDCQHRSVLTYMPSLYVIEIVFRYALPLCTTITLTLLALRKLGGLGFWKIVTKSPVTLSEDVSLGEERKRAAQINELLIVQKTVFCHTGVLLLEMTVLEGIATTLTVLGETTVVNFEIYSPVRLYYLFLSSLVSALNPCLTILTFRNLRMTMFSQLQRIRFWNGHIDCRSRGKDSSTS</sequence>
<feature type="transmembrane region" description="Helical" evidence="1">
    <location>
        <begin position="141"/>
        <end position="164"/>
    </location>
</feature>
<evidence type="ECO:0000313" key="2">
    <source>
        <dbReference type="EMBL" id="VDP83245.1"/>
    </source>
</evidence>
<dbReference type="SUPFAM" id="SSF81321">
    <property type="entry name" value="Family A G protein-coupled receptor-like"/>
    <property type="match status" value="1"/>
</dbReference>
<gene>
    <name evidence="2" type="ORF">ECPE_LOCUS8321</name>
</gene>
<evidence type="ECO:0000313" key="4">
    <source>
        <dbReference type="WBParaSite" id="ECPE_0000834701-mRNA-1"/>
    </source>
</evidence>
<dbReference type="WBParaSite" id="ECPE_0000834701-mRNA-1">
    <property type="protein sequence ID" value="ECPE_0000834701-mRNA-1"/>
    <property type="gene ID" value="ECPE_0000834701"/>
</dbReference>
<feature type="transmembrane region" description="Helical" evidence="1">
    <location>
        <begin position="58"/>
        <end position="79"/>
    </location>
</feature>
<feature type="transmembrane region" description="Helical" evidence="1">
    <location>
        <begin position="253"/>
        <end position="274"/>
    </location>
</feature>
<name>A0A183AMY6_9TREM</name>
<reference evidence="2 3" key="2">
    <citation type="submission" date="2018-11" db="EMBL/GenBank/DDBJ databases">
        <authorList>
            <consortium name="Pathogen Informatics"/>
        </authorList>
    </citation>
    <scope>NUCLEOTIDE SEQUENCE [LARGE SCALE GENOMIC DNA]</scope>
    <source>
        <strain evidence="2 3">Egypt</strain>
    </source>
</reference>
<feature type="transmembrane region" description="Helical" evidence="1">
    <location>
        <begin position="294"/>
        <end position="314"/>
    </location>
</feature>
<keyword evidence="1" id="KW-1133">Transmembrane helix</keyword>
<keyword evidence="3" id="KW-1185">Reference proteome</keyword>